<dbReference type="AlphaFoldDB" id="A0A9W4E1N0"/>
<dbReference type="EMBL" id="CAJSLV010000031">
    <property type="protein sequence ID" value="CAG6391595.1"/>
    <property type="molecule type" value="Genomic_DNA"/>
</dbReference>
<keyword evidence="2" id="KW-1185">Reference proteome</keyword>
<evidence type="ECO:0000313" key="2">
    <source>
        <dbReference type="Proteomes" id="UP001152519"/>
    </source>
</evidence>
<protein>
    <submittedName>
        <fullName evidence="1">Uncharacterized protein</fullName>
    </submittedName>
</protein>
<comment type="caution">
    <text evidence="1">The sequence shown here is derived from an EMBL/GenBank/DDBJ whole genome shotgun (WGS) entry which is preliminary data.</text>
</comment>
<accession>A0A9W4E1N0</accession>
<proteinExistence type="predicted"/>
<sequence length="29" mass="3374">MLFPQASVELKQLSLELVGLLTCQVWWLQ</sequence>
<evidence type="ECO:0000313" key="1">
    <source>
        <dbReference type="EMBL" id="CAG6391595.1"/>
    </source>
</evidence>
<gene>
    <name evidence="1" type="ORF">SCOCK_1260002</name>
</gene>
<dbReference type="Proteomes" id="UP001152519">
    <property type="component" value="Unassembled WGS sequence"/>
</dbReference>
<organism evidence="1 2">
    <name type="scientific">Actinacidiphila cocklensis</name>
    <dbReference type="NCBI Taxonomy" id="887465"/>
    <lineage>
        <taxon>Bacteria</taxon>
        <taxon>Bacillati</taxon>
        <taxon>Actinomycetota</taxon>
        <taxon>Actinomycetes</taxon>
        <taxon>Kitasatosporales</taxon>
        <taxon>Streptomycetaceae</taxon>
        <taxon>Actinacidiphila</taxon>
    </lineage>
</organism>
<reference evidence="1" key="1">
    <citation type="submission" date="2021-05" db="EMBL/GenBank/DDBJ databases">
        <authorList>
            <person name="Arsene-Ploetze F."/>
        </authorList>
    </citation>
    <scope>NUCLEOTIDE SEQUENCE</scope>
    <source>
        <strain evidence="1">DSM 42138</strain>
    </source>
</reference>
<name>A0A9W4E1N0_9ACTN</name>